<protein>
    <recommendedName>
        <fullName evidence="3">Thioredoxin domain-containing protein</fullName>
    </recommendedName>
</protein>
<dbReference type="InterPro" id="IPR013766">
    <property type="entry name" value="Thioredoxin_domain"/>
</dbReference>
<dbReference type="Pfam" id="PF00085">
    <property type="entry name" value="Thioredoxin"/>
    <property type="match status" value="1"/>
</dbReference>
<dbReference type="PANTHER" id="PTHR43601">
    <property type="entry name" value="THIOREDOXIN, MITOCHONDRIAL"/>
    <property type="match status" value="1"/>
</dbReference>
<evidence type="ECO:0000259" key="3">
    <source>
        <dbReference type="PROSITE" id="PS51352"/>
    </source>
</evidence>
<evidence type="ECO:0000256" key="2">
    <source>
        <dbReference type="SAM" id="SignalP"/>
    </source>
</evidence>
<dbReference type="EMBL" id="HBED01047817">
    <property type="protein sequence ID" value="CAD8325624.1"/>
    <property type="molecule type" value="Transcribed_RNA"/>
</dbReference>
<dbReference type="Gene3D" id="3.40.30.10">
    <property type="entry name" value="Glutaredoxin"/>
    <property type="match status" value="1"/>
</dbReference>
<dbReference type="CDD" id="cd02947">
    <property type="entry name" value="TRX_family"/>
    <property type="match status" value="1"/>
</dbReference>
<feature type="domain" description="Thioredoxin" evidence="3">
    <location>
        <begin position="37"/>
        <end position="190"/>
    </location>
</feature>
<dbReference type="PANTHER" id="PTHR43601:SF3">
    <property type="entry name" value="THIOREDOXIN, MITOCHONDRIAL"/>
    <property type="match status" value="1"/>
</dbReference>
<dbReference type="InterPro" id="IPR036249">
    <property type="entry name" value="Thioredoxin-like_sf"/>
</dbReference>
<sequence length="198" mass="22288">MRTSHLLLSLLMVASAAQSIASSAFVTPRRMVFGLEQLRSDAQPSIAKARDTKLNSMVVEIPERVRPEVQEAPVVTGAQLKAMLGDWEGGPLVIEAFTTWCKPCMRMSEDYDAAARELNGRVRFVKLDVERDPWMARRLEISSVPTILFVDHSEAEEDSEEKRPKAFLREKLVGSLGKDTIKALCEQNFFHGQRIDEL</sequence>
<gene>
    <name evidence="4" type="ORF">TDUB1175_LOCUS24044</name>
</gene>
<evidence type="ECO:0000313" key="4">
    <source>
        <dbReference type="EMBL" id="CAD8325624.1"/>
    </source>
</evidence>
<dbReference type="PROSITE" id="PS51352">
    <property type="entry name" value="THIOREDOXIN_2"/>
    <property type="match status" value="1"/>
</dbReference>
<feature type="chain" id="PRO_5030906967" description="Thioredoxin domain-containing protein" evidence="2">
    <location>
        <begin position="17"/>
        <end position="198"/>
    </location>
</feature>
<keyword evidence="2" id="KW-0732">Signal</keyword>
<accession>A0A7R9ZHI4</accession>
<feature type="signal peptide" evidence="2">
    <location>
        <begin position="1"/>
        <end position="16"/>
    </location>
</feature>
<comment type="similarity">
    <text evidence="1">Belongs to the thioredoxin family.</text>
</comment>
<organism evidence="4">
    <name type="scientific">Pseudictyota dubia</name>
    <dbReference type="NCBI Taxonomy" id="2749911"/>
    <lineage>
        <taxon>Eukaryota</taxon>
        <taxon>Sar</taxon>
        <taxon>Stramenopiles</taxon>
        <taxon>Ochrophyta</taxon>
        <taxon>Bacillariophyta</taxon>
        <taxon>Mediophyceae</taxon>
        <taxon>Biddulphiophycidae</taxon>
        <taxon>Eupodiscales</taxon>
        <taxon>Odontellaceae</taxon>
        <taxon>Pseudictyota</taxon>
    </lineage>
</organism>
<name>A0A7R9ZHI4_9STRA</name>
<dbReference type="GO" id="GO:0045454">
    <property type="term" value="P:cell redox homeostasis"/>
    <property type="evidence" value="ECO:0007669"/>
    <property type="project" value="TreeGrafter"/>
</dbReference>
<dbReference type="SUPFAM" id="SSF52833">
    <property type="entry name" value="Thioredoxin-like"/>
    <property type="match status" value="1"/>
</dbReference>
<reference evidence="4" key="1">
    <citation type="submission" date="2021-01" db="EMBL/GenBank/DDBJ databases">
        <authorList>
            <person name="Corre E."/>
            <person name="Pelletier E."/>
            <person name="Niang G."/>
            <person name="Scheremetjew M."/>
            <person name="Finn R."/>
            <person name="Kale V."/>
            <person name="Holt S."/>
            <person name="Cochrane G."/>
            <person name="Meng A."/>
            <person name="Brown T."/>
            <person name="Cohen L."/>
        </authorList>
    </citation>
    <scope>NUCLEOTIDE SEQUENCE</scope>
    <source>
        <strain evidence="4">CCMP147</strain>
    </source>
</reference>
<evidence type="ECO:0000256" key="1">
    <source>
        <dbReference type="ARBA" id="ARBA00008987"/>
    </source>
</evidence>
<proteinExistence type="inferred from homology"/>
<dbReference type="AlphaFoldDB" id="A0A7R9ZHI4"/>